<sequence>MPSRVPRAERQYIIRLLLEGRSQREICGITRRSFGAVNRIIQAFRDDGGRIDDDYRAGRPRSSKEDVDQLIVGRCH</sequence>
<gene>
    <name evidence="3" type="ORF">HPB48_004250</name>
</gene>
<evidence type="ECO:0000256" key="1">
    <source>
        <dbReference type="ARBA" id="ARBA00004123"/>
    </source>
</evidence>
<accession>A0A9J6FW45</accession>
<organism evidence="3 4">
    <name type="scientific">Haemaphysalis longicornis</name>
    <name type="common">Bush tick</name>
    <dbReference type="NCBI Taxonomy" id="44386"/>
    <lineage>
        <taxon>Eukaryota</taxon>
        <taxon>Metazoa</taxon>
        <taxon>Ecdysozoa</taxon>
        <taxon>Arthropoda</taxon>
        <taxon>Chelicerata</taxon>
        <taxon>Arachnida</taxon>
        <taxon>Acari</taxon>
        <taxon>Parasitiformes</taxon>
        <taxon>Ixodida</taxon>
        <taxon>Ixodoidea</taxon>
        <taxon>Ixodidae</taxon>
        <taxon>Haemaphysalinae</taxon>
        <taxon>Haemaphysalis</taxon>
    </lineage>
</organism>
<reference evidence="3 4" key="1">
    <citation type="journal article" date="2020" name="Cell">
        <title>Large-Scale Comparative Analyses of Tick Genomes Elucidate Their Genetic Diversity and Vector Capacities.</title>
        <authorList>
            <consortium name="Tick Genome and Microbiome Consortium (TIGMIC)"/>
            <person name="Jia N."/>
            <person name="Wang J."/>
            <person name="Shi W."/>
            <person name="Du L."/>
            <person name="Sun Y."/>
            <person name="Zhan W."/>
            <person name="Jiang J.F."/>
            <person name="Wang Q."/>
            <person name="Zhang B."/>
            <person name="Ji P."/>
            <person name="Bell-Sakyi L."/>
            <person name="Cui X.M."/>
            <person name="Yuan T.T."/>
            <person name="Jiang B.G."/>
            <person name="Yang W.F."/>
            <person name="Lam T.T."/>
            <person name="Chang Q.C."/>
            <person name="Ding S.J."/>
            <person name="Wang X.J."/>
            <person name="Zhu J.G."/>
            <person name="Ruan X.D."/>
            <person name="Zhao L."/>
            <person name="Wei J.T."/>
            <person name="Ye R.Z."/>
            <person name="Que T.C."/>
            <person name="Du C.H."/>
            <person name="Zhou Y.H."/>
            <person name="Cheng J.X."/>
            <person name="Dai P.F."/>
            <person name="Guo W.B."/>
            <person name="Han X.H."/>
            <person name="Huang E.J."/>
            <person name="Li L.F."/>
            <person name="Wei W."/>
            <person name="Gao Y.C."/>
            <person name="Liu J.Z."/>
            <person name="Shao H.Z."/>
            <person name="Wang X."/>
            <person name="Wang C.C."/>
            <person name="Yang T.C."/>
            <person name="Huo Q.B."/>
            <person name="Li W."/>
            <person name="Chen H.Y."/>
            <person name="Chen S.E."/>
            <person name="Zhou L.G."/>
            <person name="Ni X.B."/>
            <person name="Tian J.H."/>
            <person name="Sheng Y."/>
            <person name="Liu T."/>
            <person name="Pan Y.S."/>
            <person name="Xia L.Y."/>
            <person name="Li J."/>
            <person name="Zhao F."/>
            <person name="Cao W.C."/>
        </authorList>
    </citation>
    <scope>NUCLEOTIDE SEQUENCE [LARGE SCALE GENOMIC DNA]</scope>
    <source>
        <strain evidence="3">HaeL-2018</strain>
    </source>
</reference>
<evidence type="ECO:0000313" key="3">
    <source>
        <dbReference type="EMBL" id="KAH9367474.1"/>
    </source>
</evidence>
<dbReference type="Proteomes" id="UP000821853">
    <property type="component" value="Chromosome 2"/>
</dbReference>
<proteinExistence type="predicted"/>
<keyword evidence="4" id="KW-1185">Reference proteome</keyword>
<dbReference type="VEuPathDB" id="VectorBase:HLOH_053007"/>
<evidence type="ECO:0000256" key="2">
    <source>
        <dbReference type="SAM" id="MobiDB-lite"/>
    </source>
</evidence>
<feature type="region of interest" description="Disordered" evidence="2">
    <location>
        <begin position="52"/>
        <end position="76"/>
    </location>
</feature>
<dbReference type="EMBL" id="JABSTR010000004">
    <property type="protein sequence ID" value="KAH9367474.1"/>
    <property type="molecule type" value="Genomic_DNA"/>
</dbReference>
<comment type="caution">
    <text evidence="3">The sequence shown here is derived from an EMBL/GenBank/DDBJ whole genome shotgun (WGS) entry which is preliminary data.</text>
</comment>
<dbReference type="InterPro" id="IPR009057">
    <property type="entry name" value="Homeodomain-like_sf"/>
</dbReference>
<protein>
    <recommendedName>
        <fullName evidence="5">Paired domain-containing protein</fullName>
    </recommendedName>
</protein>
<feature type="compositionally biased region" description="Basic and acidic residues" evidence="2">
    <location>
        <begin position="52"/>
        <end position="67"/>
    </location>
</feature>
<comment type="subcellular location">
    <subcellularLocation>
        <location evidence="1">Nucleus</location>
    </subcellularLocation>
</comment>
<dbReference type="Pfam" id="PF13384">
    <property type="entry name" value="HTH_23"/>
    <property type="match status" value="1"/>
</dbReference>
<evidence type="ECO:0008006" key="5">
    <source>
        <dbReference type="Google" id="ProtNLM"/>
    </source>
</evidence>
<dbReference type="GO" id="GO:0005634">
    <property type="term" value="C:nucleus"/>
    <property type="evidence" value="ECO:0007669"/>
    <property type="project" value="UniProtKB-SubCell"/>
</dbReference>
<dbReference type="AlphaFoldDB" id="A0A9J6FW45"/>
<evidence type="ECO:0000313" key="4">
    <source>
        <dbReference type="Proteomes" id="UP000821853"/>
    </source>
</evidence>
<dbReference type="SUPFAM" id="SSF46689">
    <property type="entry name" value="Homeodomain-like"/>
    <property type="match status" value="1"/>
</dbReference>
<name>A0A9J6FW45_HAELO</name>